<dbReference type="EMBL" id="QXDF01000005">
    <property type="protein sequence ID" value="RIA45471.1"/>
    <property type="molecule type" value="Genomic_DNA"/>
</dbReference>
<dbReference type="PANTHER" id="PTHR30289">
    <property type="entry name" value="UNCHARACTERIZED PROTEIN YBCL-RELATED"/>
    <property type="match status" value="1"/>
</dbReference>
<keyword evidence="2" id="KW-1185">Reference proteome</keyword>
<dbReference type="PANTHER" id="PTHR30289:SF1">
    <property type="entry name" value="PEBP (PHOSPHATIDYLETHANOLAMINE-BINDING PROTEIN) FAMILY PROTEIN"/>
    <property type="match status" value="1"/>
</dbReference>
<organism evidence="1 2">
    <name type="scientific">Dichotomicrobium thermohalophilum</name>
    <dbReference type="NCBI Taxonomy" id="933063"/>
    <lineage>
        <taxon>Bacteria</taxon>
        <taxon>Pseudomonadati</taxon>
        <taxon>Pseudomonadota</taxon>
        <taxon>Alphaproteobacteria</taxon>
        <taxon>Hyphomicrobiales</taxon>
        <taxon>Hyphomicrobiaceae</taxon>
        <taxon>Dichotomicrobium</taxon>
    </lineage>
</organism>
<dbReference type="InterPro" id="IPR005247">
    <property type="entry name" value="YbhB_YbcL/LppC-like"/>
</dbReference>
<dbReference type="InterPro" id="IPR036610">
    <property type="entry name" value="PEBP-like_sf"/>
</dbReference>
<sequence>MTLTLISPAFADGDRLPEKYARGDRNLSPPLRWHGAPDGTRSFALLVEDPDAPGGTFRHWAIYNLDPERTELHESIETGPERGDLRVGVNDFGNHYYDGPAPPPGDPPHHYHFRLLALDVPSLSIPAQAGADEIADEARKHVIEEAELVATYGG</sequence>
<dbReference type="SUPFAM" id="SSF49777">
    <property type="entry name" value="PEBP-like"/>
    <property type="match status" value="1"/>
</dbReference>
<gene>
    <name evidence="1" type="ORF">BXY53_2758</name>
</gene>
<accession>A0A397PIH4</accession>
<evidence type="ECO:0000313" key="1">
    <source>
        <dbReference type="EMBL" id="RIA45471.1"/>
    </source>
</evidence>
<dbReference type="Pfam" id="PF01161">
    <property type="entry name" value="PBP"/>
    <property type="match status" value="1"/>
</dbReference>
<comment type="caution">
    <text evidence="1">The sequence shown here is derived from an EMBL/GenBank/DDBJ whole genome shotgun (WGS) entry which is preliminary data.</text>
</comment>
<name>A0A397PIH4_9HYPH</name>
<proteinExistence type="predicted"/>
<protein>
    <submittedName>
        <fullName evidence="1">PBP family phospholipid-binding protein</fullName>
    </submittedName>
</protein>
<dbReference type="Proteomes" id="UP000266273">
    <property type="component" value="Unassembled WGS sequence"/>
</dbReference>
<evidence type="ECO:0000313" key="2">
    <source>
        <dbReference type="Proteomes" id="UP000266273"/>
    </source>
</evidence>
<dbReference type="NCBIfam" id="TIGR00481">
    <property type="entry name" value="YbhB/YbcL family Raf kinase inhibitor-like protein"/>
    <property type="match status" value="1"/>
</dbReference>
<dbReference type="OrthoDB" id="9797506at2"/>
<dbReference type="CDD" id="cd00865">
    <property type="entry name" value="PEBP_bact_arch"/>
    <property type="match status" value="1"/>
</dbReference>
<reference evidence="1 2" key="1">
    <citation type="submission" date="2018-08" db="EMBL/GenBank/DDBJ databases">
        <title>Genomic Encyclopedia of Archaeal and Bacterial Type Strains, Phase II (KMG-II): from individual species to whole genera.</title>
        <authorList>
            <person name="Goeker M."/>
        </authorList>
    </citation>
    <scope>NUCLEOTIDE SEQUENCE [LARGE SCALE GENOMIC DNA]</scope>
    <source>
        <strain evidence="1 2">DSM 5002</strain>
    </source>
</reference>
<dbReference type="InterPro" id="IPR008914">
    <property type="entry name" value="PEBP"/>
</dbReference>
<dbReference type="AlphaFoldDB" id="A0A397PIH4"/>
<dbReference type="Gene3D" id="3.90.280.10">
    <property type="entry name" value="PEBP-like"/>
    <property type="match status" value="1"/>
</dbReference>
<dbReference type="RefSeq" id="WP_119062575.1">
    <property type="nucleotide sequence ID" value="NZ_QXDF01000005.1"/>
</dbReference>